<gene>
    <name evidence="5" type="ORF">BWQ96_02286</name>
</gene>
<reference evidence="5 6" key="1">
    <citation type="journal article" date="2018" name="Mol. Biol. Evol.">
        <title>Analysis of the draft genome of the red seaweed Gracilariopsis chorda provides insights into genome size evolution in Rhodophyta.</title>
        <authorList>
            <person name="Lee J."/>
            <person name="Yang E.C."/>
            <person name="Graf L."/>
            <person name="Yang J.H."/>
            <person name="Qiu H."/>
            <person name="Zel Zion U."/>
            <person name="Chan C.X."/>
            <person name="Stephens T.G."/>
            <person name="Weber A.P.M."/>
            <person name="Boo G.H."/>
            <person name="Boo S.M."/>
            <person name="Kim K.M."/>
            <person name="Shin Y."/>
            <person name="Jung M."/>
            <person name="Lee S.J."/>
            <person name="Yim H.S."/>
            <person name="Lee J.H."/>
            <person name="Bhattacharya D."/>
            <person name="Yoon H.S."/>
        </authorList>
    </citation>
    <scope>NUCLEOTIDE SEQUENCE [LARGE SCALE GENOMIC DNA]</scope>
    <source>
        <strain evidence="5 6">SKKU-2015</strain>
        <tissue evidence="5">Whole body</tissue>
    </source>
</reference>
<keyword evidence="3" id="KW-0560">Oxidoreductase</keyword>
<dbReference type="Proteomes" id="UP000247409">
    <property type="component" value="Unassembled WGS sequence"/>
</dbReference>
<name>A0A2V3J3D9_9FLOR</name>
<dbReference type="SUPFAM" id="SSF53597">
    <property type="entry name" value="Dihydrofolate reductase-like"/>
    <property type="match status" value="1"/>
</dbReference>
<keyword evidence="2" id="KW-0521">NADP</keyword>
<comment type="caution">
    <text evidence="5">The sequence shown here is derived from an EMBL/GenBank/DDBJ whole genome shotgun (WGS) entry which is preliminary data.</text>
</comment>
<evidence type="ECO:0000256" key="1">
    <source>
        <dbReference type="ARBA" id="ARBA00005104"/>
    </source>
</evidence>
<comment type="pathway">
    <text evidence="1">Cofactor biosynthesis; riboflavin biosynthesis.</text>
</comment>
<dbReference type="InterPro" id="IPR050765">
    <property type="entry name" value="Riboflavin_Biosynth_HTPR"/>
</dbReference>
<proteinExistence type="predicted"/>
<evidence type="ECO:0000313" key="6">
    <source>
        <dbReference type="Proteomes" id="UP000247409"/>
    </source>
</evidence>
<evidence type="ECO:0000259" key="4">
    <source>
        <dbReference type="Pfam" id="PF01872"/>
    </source>
</evidence>
<dbReference type="STRING" id="448386.A0A2V3J3D9"/>
<protein>
    <submittedName>
        <fullName evidence="5">Riboflavin biosynthesis protein RibD</fullName>
    </submittedName>
</protein>
<dbReference type="InterPro" id="IPR024072">
    <property type="entry name" value="DHFR-like_dom_sf"/>
</dbReference>
<evidence type="ECO:0000256" key="3">
    <source>
        <dbReference type="ARBA" id="ARBA00023002"/>
    </source>
</evidence>
<sequence>MEFVLEKTFTALAQETPSGRPSVCLTWAQTLDGKLGATPGSPTVISGPESMQMTHALRALHDTILVGVGTACADNPRLTCRMNEDTKDLVDSVFTQFQIPTPVSYDPVPVILDSKLRTPLSTKFFHNPRRNKQPKPMIFCSEHENSLESTKPLHAYAEVIPAPQATIPPALQKGLNLHYVLKELRRKGYNRLMVEGGASVLSSFVDNQLWDVAVVTVAPTIFRSGVSLGAREGKKQTPPPRFRSTTWTQMGEDVVMVGYPT</sequence>
<accession>A0A2V3J3D9</accession>
<dbReference type="GO" id="GO:0009231">
    <property type="term" value="P:riboflavin biosynthetic process"/>
    <property type="evidence" value="ECO:0007669"/>
    <property type="project" value="InterPro"/>
</dbReference>
<organism evidence="5 6">
    <name type="scientific">Gracilariopsis chorda</name>
    <dbReference type="NCBI Taxonomy" id="448386"/>
    <lineage>
        <taxon>Eukaryota</taxon>
        <taxon>Rhodophyta</taxon>
        <taxon>Florideophyceae</taxon>
        <taxon>Rhodymeniophycidae</taxon>
        <taxon>Gracilariales</taxon>
        <taxon>Gracilariaceae</taxon>
        <taxon>Gracilariopsis</taxon>
    </lineage>
</organism>
<dbReference type="GO" id="GO:0008703">
    <property type="term" value="F:5-amino-6-(5-phosphoribosylamino)uracil reductase activity"/>
    <property type="evidence" value="ECO:0007669"/>
    <property type="project" value="InterPro"/>
</dbReference>
<dbReference type="Gene3D" id="3.40.430.10">
    <property type="entry name" value="Dihydrofolate Reductase, subunit A"/>
    <property type="match status" value="1"/>
</dbReference>
<feature type="domain" description="Bacterial bifunctional deaminase-reductase C-terminal" evidence="4">
    <location>
        <begin position="21"/>
        <end position="255"/>
    </location>
</feature>
<dbReference type="Pfam" id="PF01872">
    <property type="entry name" value="RibD_C"/>
    <property type="match status" value="1"/>
</dbReference>
<dbReference type="EMBL" id="NBIV01000018">
    <property type="protein sequence ID" value="PXF47900.1"/>
    <property type="molecule type" value="Genomic_DNA"/>
</dbReference>
<evidence type="ECO:0000313" key="5">
    <source>
        <dbReference type="EMBL" id="PXF47900.1"/>
    </source>
</evidence>
<dbReference type="PANTHER" id="PTHR38011">
    <property type="entry name" value="DIHYDROFOLATE REDUCTASE FAMILY PROTEIN (AFU_ORTHOLOGUE AFUA_8G06820)"/>
    <property type="match status" value="1"/>
</dbReference>
<keyword evidence="6" id="KW-1185">Reference proteome</keyword>
<evidence type="ECO:0000256" key="2">
    <source>
        <dbReference type="ARBA" id="ARBA00022857"/>
    </source>
</evidence>
<dbReference type="PANTHER" id="PTHR38011:SF7">
    <property type="entry name" value="2,5-DIAMINO-6-RIBOSYLAMINO-4(3H)-PYRIMIDINONE 5'-PHOSPHATE REDUCTASE"/>
    <property type="match status" value="1"/>
</dbReference>
<dbReference type="InterPro" id="IPR002734">
    <property type="entry name" value="RibDG_C"/>
</dbReference>
<dbReference type="OrthoDB" id="5432at2759"/>
<dbReference type="AlphaFoldDB" id="A0A2V3J3D9"/>